<dbReference type="OMA" id="KAWIHHA"/>
<dbReference type="InterPro" id="IPR050870">
    <property type="entry name" value="FAST_kinase"/>
</dbReference>
<dbReference type="GO" id="GO:0003723">
    <property type="term" value="F:RNA binding"/>
    <property type="evidence" value="ECO:0007669"/>
    <property type="project" value="TreeGrafter"/>
</dbReference>
<dbReference type="AlphaFoldDB" id="A0A0G4J4B7"/>
<name>A0A0G4J4B7_PLABS</name>
<accession>A0A0G4J4B7</accession>
<dbReference type="GO" id="GO:0044528">
    <property type="term" value="P:regulation of mitochondrial mRNA stability"/>
    <property type="evidence" value="ECO:0007669"/>
    <property type="project" value="TreeGrafter"/>
</dbReference>
<reference evidence="2 3" key="1">
    <citation type="submission" date="2015-02" db="EMBL/GenBank/DDBJ databases">
        <authorList>
            <person name="Chooi Y.-H."/>
        </authorList>
    </citation>
    <scope>NUCLEOTIDE SEQUENCE [LARGE SCALE GENOMIC DNA]</scope>
    <source>
        <strain evidence="2">E3</strain>
    </source>
</reference>
<dbReference type="InterPro" id="IPR058917">
    <property type="entry name" value="RESC6_dom"/>
</dbReference>
<dbReference type="GO" id="GO:0000963">
    <property type="term" value="P:mitochondrial RNA processing"/>
    <property type="evidence" value="ECO:0007669"/>
    <property type="project" value="TreeGrafter"/>
</dbReference>
<gene>
    <name evidence="2" type="ORF">PBRA_009009</name>
</gene>
<dbReference type="InterPro" id="IPR013584">
    <property type="entry name" value="RAP"/>
</dbReference>
<keyword evidence="3" id="KW-1185">Reference proteome</keyword>
<dbReference type="OrthoDB" id="385235at2759"/>
<organism evidence="2 3">
    <name type="scientific">Plasmodiophora brassicae</name>
    <name type="common">Clubroot disease agent</name>
    <dbReference type="NCBI Taxonomy" id="37360"/>
    <lineage>
        <taxon>Eukaryota</taxon>
        <taxon>Sar</taxon>
        <taxon>Rhizaria</taxon>
        <taxon>Endomyxa</taxon>
        <taxon>Phytomyxea</taxon>
        <taxon>Plasmodiophorida</taxon>
        <taxon>Plasmodiophoridae</taxon>
        <taxon>Plasmodiophora</taxon>
    </lineage>
</organism>
<dbReference type="PANTHER" id="PTHR21228:SF40">
    <property type="entry name" value="LD45607P"/>
    <property type="match status" value="1"/>
</dbReference>
<proteinExistence type="predicted"/>
<protein>
    <recommendedName>
        <fullName evidence="1">RAP domain-containing protein</fullName>
    </recommendedName>
</protein>
<sequence>MVRTIWSFATVAYPAPALFEAFARHATGKIGVFNAQDLANTVWAFVTTGQCSSAEDLFRAVASRASDNIIRTFNAQNLANTAWAFATAGFGELATVETSLFKAIAGRSINIMETFQAQQIANLAWAFATARLRQPELFSAMKTRAMAIAASFKAQEVANLLWAFVTLAHDEPDLFEAFLQPVVCNVAHMDSRAMRPILWAYNTYVLKGRLHPLSLDPKFYRRFATSAHRDEKDLTVLNQWRLTMDKQTYEKVVRNIPAMKALFDQAMGNVSALSVRASHFQSDVGVILKNIGEPFAEEFVCPRTQYSIDFASWDRMIALEVNGPSHFLRDGSFDGATLFKDGVLKKYGWTVVHVNGEEWASLGDDRERKQAFLRQKLAAAQQRTITTHQC</sequence>
<feature type="domain" description="RAP" evidence="1">
    <location>
        <begin position="317"/>
        <end position="375"/>
    </location>
</feature>
<evidence type="ECO:0000313" key="3">
    <source>
        <dbReference type="Proteomes" id="UP000039324"/>
    </source>
</evidence>
<dbReference type="PROSITE" id="PS51286">
    <property type="entry name" value="RAP"/>
    <property type="match status" value="1"/>
</dbReference>
<dbReference type="Pfam" id="PF08373">
    <property type="entry name" value="RAP"/>
    <property type="match status" value="1"/>
</dbReference>
<dbReference type="GO" id="GO:0035770">
    <property type="term" value="C:ribonucleoprotein granule"/>
    <property type="evidence" value="ECO:0007669"/>
    <property type="project" value="TreeGrafter"/>
</dbReference>
<dbReference type="GO" id="GO:0005759">
    <property type="term" value="C:mitochondrial matrix"/>
    <property type="evidence" value="ECO:0007669"/>
    <property type="project" value="TreeGrafter"/>
</dbReference>
<dbReference type="Pfam" id="PF26188">
    <property type="entry name" value="RESC6"/>
    <property type="match status" value="1"/>
</dbReference>
<dbReference type="PANTHER" id="PTHR21228">
    <property type="entry name" value="FAST LEU-RICH DOMAIN-CONTAINING"/>
    <property type="match status" value="1"/>
</dbReference>
<evidence type="ECO:0000259" key="1">
    <source>
        <dbReference type="PROSITE" id="PS51286"/>
    </source>
</evidence>
<evidence type="ECO:0000313" key="2">
    <source>
        <dbReference type="EMBL" id="CEP02425.1"/>
    </source>
</evidence>
<dbReference type="EMBL" id="CDSF01000127">
    <property type="protein sequence ID" value="CEP02425.1"/>
    <property type="molecule type" value="Genomic_DNA"/>
</dbReference>
<dbReference type="SMART" id="SM00952">
    <property type="entry name" value="RAP"/>
    <property type="match status" value="1"/>
</dbReference>
<dbReference type="Proteomes" id="UP000039324">
    <property type="component" value="Unassembled WGS sequence"/>
</dbReference>